<evidence type="ECO:0000256" key="1">
    <source>
        <dbReference type="ARBA" id="ARBA00023015"/>
    </source>
</evidence>
<dbReference type="Proteomes" id="UP000326453">
    <property type="component" value="Plasmid pPAN2"/>
</dbReference>
<evidence type="ECO:0000256" key="2">
    <source>
        <dbReference type="ARBA" id="ARBA00023125"/>
    </source>
</evidence>
<protein>
    <submittedName>
        <fullName evidence="5">AraC family transcriptional regulator</fullName>
    </submittedName>
</protein>
<reference evidence="5 6" key="1">
    <citation type="submission" date="2019-01" db="EMBL/GenBank/DDBJ databases">
        <title>Complete Genome Sequence and Annotation of the Paracoccus pantotrophus type strain DSM 2944.</title>
        <authorList>
            <person name="Bockwoldt J.A."/>
            <person name="Zimmermann M."/>
            <person name="Tiso T."/>
            <person name="Blank L.M."/>
        </authorList>
    </citation>
    <scope>NUCLEOTIDE SEQUENCE [LARGE SCALE GENOMIC DNA]</scope>
    <source>
        <strain evidence="5 6">DSM 2944</strain>
        <plasmid evidence="6">ppan2</plasmid>
    </source>
</reference>
<keyword evidence="2" id="KW-0238">DNA-binding</keyword>
<keyword evidence="3" id="KW-0804">Transcription</keyword>
<dbReference type="GO" id="GO:0003700">
    <property type="term" value="F:DNA-binding transcription factor activity"/>
    <property type="evidence" value="ECO:0007669"/>
    <property type="project" value="InterPro"/>
</dbReference>
<feature type="domain" description="HTH araC/xylS-type" evidence="4">
    <location>
        <begin position="222"/>
        <end position="320"/>
    </location>
</feature>
<dbReference type="PANTHER" id="PTHR47894:SF1">
    <property type="entry name" value="HTH-TYPE TRANSCRIPTIONAL REGULATOR VQSM"/>
    <property type="match status" value="1"/>
</dbReference>
<sequence>MQGSWIRGAIAFMLIGSEADGAPAAAAPAPAMPLQTFVNHLEQERAASSDGLRSWRSGEEMELSAIGILGDAVAPRRTLGEALRLFARGFPVLQSNSRISLEVIGDEAHVCYRVLDPRIWPRRADAELTLGLIRGICDRYAVPNSAIQDLCFEHQSDRDLRVLAHHLGRTPRFGQDENRIVFSARVLANTLRAEAGGDDVMTLSKRLDEALTELRRQTPVAQRVHELILAQMERGLVNQCHIAAQLGMSERSLRRALAAEGQPFHEILEECRRVHGFALLVRSDRLFGEIALLLGYSDQTAFSRAFSRWYGASPRELRKMGAEEVSVIR</sequence>
<dbReference type="Pfam" id="PF12833">
    <property type="entry name" value="HTH_18"/>
    <property type="match status" value="1"/>
</dbReference>
<dbReference type="PANTHER" id="PTHR47894">
    <property type="entry name" value="HTH-TYPE TRANSCRIPTIONAL REGULATOR GADX"/>
    <property type="match status" value="1"/>
</dbReference>
<dbReference type="InterPro" id="IPR032687">
    <property type="entry name" value="AraC-type_N"/>
</dbReference>
<evidence type="ECO:0000259" key="4">
    <source>
        <dbReference type="PROSITE" id="PS01124"/>
    </source>
</evidence>
<proteinExistence type="predicted"/>
<dbReference type="KEGG" id="ppan:ESD82_08375"/>
<name>A0AAE6TT49_PARPN</name>
<dbReference type="AlphaFoldDB" id="A0AAE6TT49"/>
<dbReference type="SUPFAM" id="SSF46689">
    <property type="entry name" value="Homeodomain-like"/>
    <property type="match status" value="1"/>
</dbReference>
<evidence type="ECO:0000313" key="6">
    <source>
        <dbReference type="Proteomes" id="UP000326453"/>
    </source>
</evidence>
<dbReference type="Gene3D" id="1.10.10.60">
    <property type="entry name" value="Homeodomain-like"/>
    <property type="match status" value="1"/>
</dbReference>
<evidence type="ECO:0000256" key="3">
    <source>
        <dbReference type="ARBA" id="ARBA00023163"/>
    </source>
</evidence>
<geneLocation type="plasmid" evidence="6">
    <name>ppan2</name>
</geneLocation>
<organism evidence="5 6">
    <name type="scientific">Paracoccus pantotrophus</name>
    <name type="common">Thiosphaera pantotropha</name>
    <dbReference type="NCBI Taxonomy" id="82367"/>
    <lineage>
        <taxon>Bacteria</taxon>
        <taxon>Pseudomonadati</taxon>
        <taxon>Pseudomonadota</taxon>
        <taxon>Alphaproteobacteria</taxon>
        <taxon>Rhodobacterales</taxon>
        <taxon>Paracoccaceae</taxon>
        <taxon>Paracoccus</taxon>
    </lineage>
</organism>
<dbReference type="InterPro" id="IPR009057">
    <property type="entry name" value="Homeodomain-like_sf"/>
</dbReference>
<dbReference type="EMBL" id="CP044425">
    <property type="protein sequence ID" value="QFG36239.1"/>
    <property type="molecule type" value="Genomic_DNA"/>
</dbReference>
<dbReference type="PRINTS" id="PR00032">
    <property type="entry name" value="HTHARAC"/>
</dbReference>
<dbReference type="InterPro" id="IPR020449">
    <property type="entry name" value="Tscrpt_reg_AraC-type_HTH"/>
</dbReference>
<accession>A0AAE6TT49</accession>
<dbReference type="GO" id="GO:0005829">
    <property type="term" value="C:cytosol"/>
    <property type="evidence" value="ECO:0007669"/>
    <property type="project" value="TreeGrafter"/>
</dbReference>
<keyword evidence="1" id="KW-0805">Transcription regulation</keyword>
<dbReference type="GO" id="GO:0000976">
    <property type="term" value="F:transcription cis-regulatory region binding"/>
    <property type="evidence" value="ECO:0007669"/>
    <property type="project" value="TreeGrafter"/>
</dbReference>
<evidence type="ECO:0000313" key="5">
    <source>
        <dbReference type="EMBL" id="QFG36239.1"/>
    </source>
</evidence>
<keyword evidence="5" id="KW-0614">Plasmid</keyword>
<gene>
    <name evidence="5" type="ORF">ESD82_08375</name>
</gene>
<dbReference type="Pfam" id="PF12625">
    <property type="entry name" value="Arabinose_bd"/>
    <property type="match status" value="1"/>
</dbReference>
<dbReference type="SMART" id="SM00342">
    <property type="entry name" value="HTH_ARAC"/>
    <property type="match status" value="1"/>
</dbReference>
<dbReference type="InterPro" id="IPR018060">
    <property type="entry name" value="HTH_AraC"/>
</dbReference>
<dbReference type="PROSITE" id="PS01124">
    <property type="entry name" value="HTH_ARAC_FAMILY_2"/>
    <property type="match status" value="1"/>
</dbReference>